<name>K8P4T5_9BRAD</name>
<dbReference type="OrthoDB" id="5471992at2"/>
<gene>
    <name evidence="1" type="ORF">HMPREF9696_03484</name>
</gene>
<proteinExistence type="predicted"/>
<dbReference type="EMBL" id="AGWY01000013">
    <property type="protein sequence ID" value="EKS33443.1"/>
    <property type="molecule type" value="Genomic_DNA"/>
</dbReference>
<keyword evidence="2" id="KW-1185">Reference proteome</keyword>
<dbReference type="HOGENOM" id="CLU_097948_0_0_5"/>
<evidence type="ECO:0000313" key="2">
    <source>
        <dbReference type="Proteomes" id="UP000001095"/>
    </source>
</evidence>
<reference evidence="1 2" key="1">
    <citation type="submission" date="2012-04" db="EMBL/GenBank/DDBJ databases">
        <title>The Genome Sequence of Afipia clevelandensis ATCC 49720.</title>
        <authorList>
            <consortium name="The Broad Institute Genome Sequencing Platform"/>
            <person name="Earl A."/>
            <person name="Ward D."/>
            <person name="Feldgarden M."/>
            <person name="Gevers D."/>
            <person name="Huys G."/>
            <person name="Walker B."/>
            <person name="Young S.K."/>
            <person name="Zeng Q."/>
            <person name="Gargeya S."/>
            <person name="Fitzgerald M."/>
            <person name="Haas B."/>
            <person name="Abouelleil A."/>
            <person name="Alvarado L."/>
            <person name="Arachchi H.M."/>
            <person name="Berlin A."/>
            <person name="Chapman S.B."/>
            <person name="Goldberg J."/>
            <person name="Griggs A."/>
            <person name="Gujja S."/>
            <person name="Hansen M."/>
            <person name="Howarth C."/>
            <person name="Imamovic A."/>
            <person name="Larimer J."/>
            <person name="McCowen C."/>
            <person name="Montmayeur A."/>
            <person name="Murphy C."/>
            <person name="Neiman D."/>
            <person name="Pearson M."/>
            <person name="Priest M."/>
            <person name="Roberts A."/>
            <person name="Saif S."/>
            <person name="Shea T."/>
            <person name="Sisk P."/>
            <person name="Sykes S."/>
            <person name="Wortman J."/>
            <person name="Nusbaum C."/>
            <person name="Birren B."/>
        </authorList>
    </citation>
    <scope>NUCLEOTIDE SEQUENCE [LARGE SCALE GENOMIC DNA]</scope>
    <source>
        <strain evidence="1 2">ATCC 49720</strain>
    </source>
</reference>
<comment type="caution">
    <text evidence="1">The sequence shown here is derived from an EMBL/GenBank/DDBJ whole genome shotgun (WGS) entry which is preliminary data.</text>
</comment>
<dbReference type="AlphaFoldDB" id="K8P4T5"/>
<sequence length="216" mass="24320">MVQFPSMFRAVSTVALVTGFVLGFAFAAQPLSAMQLTPQQSELYTSVSTSPPTAQTMTVCYGFVCRRRVELDFNAADQKTLTQIMASGKASAVAERAAIQKAVQWFDKRMGPVIGTTTRVARADIRNRADANNYDCWDSTRNVSSLLLVLQEWGLLRHHTVGNPRYRGNIFAMQLPHNTAVIAEKESRIEWAVDMWTTRYLQPPDVMLVEQWLKEE</sequence>
<evidence type="ECO:0000313" key="1">
    <source>
        <dbReference type="EMBL" id="EKS33443.1"/>
    </source>
</evidence>
<dbReference type="PATRIC" id="fig|883079.3.peg.3563"/>
<dbReference type="Proteomes" id="UP000001095">
    <property type="component" value="Unassembled WGS sequence"/>
</dbReference>
<protein>
    <submittedName>
        <fullName evidence="1">Uncharacterized protein</fullName>
    </submittedName>
</protein>
<accession>K8P4T5</accession>
<organism evidence="1 2">
    <name type="scientific">Afipia clevelandensis ATCC 49720</name>
    <dbReference type="NCBI Taxonomy" id="883079"/>
    <lineage>
        <taxon>Bacteria</taxon>
        <taxon>Pseudomonadati</taxon>
        <taxon>Pseudomonadota</taxon>
        <taxon>Alphaproteobacteria</taxon>
        <taxon>Hyphomicrobiales</taxon>
        <taxon>Nitrobacteraceae</taxon>
        <taxon>Afipia</taxon>
    </lineage>
</organism>